<organism evidence="1 2">
    <name type="scientific">Streptomyces exfoliatus</name>
    <name type="common">Streptomyces hydrogenans</name>
    <dbReference type="NCBI Taxonomy" id="1905"/>
    <lineage>
        <taxon>Bacteria</taxon>
        <taxon>Bacillati</taxon>
        <taxon>Actinomycetota</taxon>
        <taxon>Actinomycetes</taxon>
        <taxon>Kitasatosporales</taxon>
        <taxon>Streptomycetaceae</taxon>
        <taxon>Streptomyces</taxon>
    </lineage>
</organism>
<accession>A0ABV3CT18</accession>
<dbReference type="EMBL" id="JBEZAM010000008">
    <property type="protein sequence ID" value="MEU7293349.1"/>
    <property type="molecule type" value="Genomic_DNA"/>
</dbReference>
<dbReference type="RefSeq" id="WP_359205703.1">
    <property type="nucleotide sequence ID" value="NZ_JBEZAM010000008.1"/>
</dbReference>
<name>A0ABV3CT18_STREX</name>
<proteinExistence type="predicted"/>
<protein>
    <submittedName>
        <fullName evidence="1">Uncharacterized protein</fullName>
    </submittedName>
</protein>
<keyword evidence="2" id="KW-1185">Reference proteome</keyword>
<gene>
    <name evidence="1" type="ORF">AB0A76_09115</name>
</gene>
<dbReference type="Proteomes" id="UP001551210">
    <property type="component" value="Unassembled WGS sequence"/>
</dbReference>
<sequence>MTQPTDTQPARDDLYDALDQSWYRWDPQSMAKGVGIIRLIDAHAAEVRAAVLREAADAFRADAAETTRTARKSYDPDMARVAKQLHAVAARLDRMANEETPR</sequence>
<reference evidence="1 2" key="1">
    <citation type="submission" date="2024-06" db="EMBL/GenBank/DDBJ databases">
        <title>The Natural Products Discovery Center: Release of the First 8490 Sequenced Strains for Exploring Actinobacteria Biosynthetic Diversity.</title>
        <authorList>
            <person name="Kalkreuter E."/>
            <person name="Kautsar S.A."/>
            <person name="Yang D."/>
            <person name="Bader C.D."/>
            <person name="Teijaro C.N."/>
            <person name="Fluegel L."/>
            <person name="Davis C.M."/>
            <person name="Simpson J.R."/>
            <person name="Lauterbach L."/>
            <person name="Steele A.D."/>
            <person name="Gui C."/>
            <person name="Meng S."/>
            <person name="Li G."/>
            <person name="Viehrig K."/>
            <person name="Ye F."/>
            <person name="Su P."/>
            <person name="Kiefer A.F."/>
            <person name="Nichols A."/>
            <person name="Cepeda A.J."/>
            <person name="Yan W."/>
            <person name="Fan B."/>
            <person name="Jiang Y."/>
            <person name="Adhikari A."/>
            <person name="Zheng C.-J."/>
            <person name="Schuster L."/>
            <person name="Cowan T.M."/>
            <person name="Smanski M.J."/>
            <person name="Chevrette M.G."/>
            <person name="De Carvalho L.P.S."/>
            <person name="Shen B."/>
        </authorList>
    </citation>
    <scope>NUCLEOTIDE SEQUENCE [LARGE SCALE GENOMIC DNA]</scope>
    <source>
        <strain evidence="1 2">NPDC045705</strain>
    </source>
</reference>
<comment type="caution">
    <text evidence="1">The sequence shown here is derived from an EMBL/GenBank/DDBJ whole genome shotgun (WGS) entry which is preliminary data.</text>
</comment>
<evidence type="ECO:0000313" key="2">
    <source>
        <dbReference type="Proteomes" id="UP001551210"/>
    </source>
</evidence>
<evidence type="ECO:0000313" key="1">
    <source>
        <dbReference type="EMBL" id="MEU7293349.1"/>
    </source>
</evidence>